<name>Q7XKS1_ORYSJ</name>
<dbReference type="InterPro" id="IPR013103">
    <property type="entry name" value="RVT_2"/>
</dbReference>
<dbReference type="PANTHER" id="PTHR11439">
    <property type="entry name" value="GAG-POL-RELATED RETROTRANSPOSON"/>
    <property type="match status" value="1"/>
</dbReference>
<reference evidence="3" key="1">
    <citation type="journal article" date="2005" name="Nature">
        <title>The map-based sequence of the rice genome.</title>
        <authorList>
            <consortium name="International rice genome sequencing project (IRGSP)"/>
            <person name="Matsumoto T."/>
            <person name="Wu J."/>
            <person name="Kanamori H."/>
            <person name="Katayose Y."/>
            <person name="Fujisawa M."/>
            <person name="Namiki N."/>
            <person name="Mizuno H."/>
            <person name="Yamamoto K."/>
            <person name="Antonio B.A."/>
            <person name="Baba T."/>
            <person name="Sakata K."/>
            <person name="Nagamura Y."/>
            <person name="Aoki H."/>
            <person name="Arikawa K."/>
            <person name="Arita K."/>
            <person name="Bito T."/>
            <person name="Chiden Y."/>
            <person name="Fujitsuka N."/>
            <person name="Fukunaka R."/>
            <person name="Hamada M."/>
            <person name="Harada C."/>
            <person name="Hayashi A."/>
            <person name="Hijishita S."/>
            <person name="Honda M."/>
            <person name="Hosokawa S."/>
            <person name="Ichikawa Y."/>
            <person name="Idonuma A."/>
            <person name="Iijima M."/>
            <person name="Ikeda M."/>
            <person name="Ikeno M."/>
            <person name="Ito K."/>
            <person name="Ito S."/>
            <person name="Ito T."/>
            <person name="Ito Y."/>
            <person name="Ito Y."/>
            <person name="Iwabuchi A."/>
            <person name="Kamiya K."/>
            <person name="Karasawa W."/>
            <person name="Kurita K."/>
            <person name="Katagiri S."/>
            <person name="Kikuta A."/>
            <person name="Kobayashi H."/>
            <person name="Kobayashi N."/>
            <person name="Machita K."/>
            <person name="Maehara T."/>
            <person name="Masukawa M."/>
            <person name="Mizubayashi T."/>
            <person name="Mukai Y."/>
            <person name="Nagasaki H."/>
            <person name="Nagata Y."/>
            <person name="Naito S."/>
            <person name="Nakashima M."/>
            <person name="Nakama Y."/>
            <person name="Nakamichi Y."/>
            <person name="Nakamura M."/>
            <person name="Meguro A."/>
            <person name="Negishi M."/>
            <person name="Ohta I."/>
            <person name="Ohta T."/>
            <person name="Okamoto M."/>
            <person name="Ono N."/>
            <person name="Saji S."/>
            <person name="Sakaguchi M."/>
            <person name="Sakai K."/>
            <person name="Shibata M."/>
            <person name="Shimokawa T."/>
            <person name="Song J."/>
            <person name="Takazaki Y."/>
            <person name="Terasawa K."/>
            <person name="Tsugane M."/>
            <person name="Tsuji K."/>
            <person name="Ueda S."/>
            <person name="Waki K."/>
            <person name="Yamagata H."/>
            <person name="Yamamoto M."/>
            <person name="Yamamoto S."/>
            <person name="Yamane H."/>
            <person name="Yoshiki S."/>
            <person name="Yoshihara R."/>
            <person name="Yukawa K."/>
            <person name="Zhong H."/>
            <person name="Yano M."/>
            <person name="Yuan Q."/>
            <person name="Ouyang S."/>
            <person name="Liu J."/>
            <person name="Jones K.M."/>
            <person name="Gansberger K."/>
            <person name="Moffat K."/>
            <person name="Hill J."/>
            <person name="Bera J."/>
            <person name="Fadrosh D."/>
            <person name="Jin S."/>
            <person name="Johri S."/>
            <person name="Kim M."/>
            <person name="Overton L."/>
            <person name="Reardon M."/>
            <person name="Tsitrin T."/>
            <person name="Vuong H."/>
            <person name="Weaver B."/>
            <person name="Ciecko A."/>
            <person name="Tallon L."/>
            <person name="Jackson J."/>
            <person name="Pai G."/>
            <person name="Aken S.V."/>
            <person name="Utterback T."/>
            <person name="Reidmuller S."/>
            <person name="Feldblyum T."/>
            <person name="Hsiao J."/>
            <person name="Zismann V."/>
            <person name="Iobst S."/>
            <person name="de Vazeille A.R."/>
            <person name="Buell C.R."/>
            <person name="Ying K."/>
            <person name="Li Y."/>
            <person name="Lu T."/>
            <person name="Huang Y."/>
            <person name="Zhao Q."/>
            <person name="Feng Q."/>
            <person name="Zhang L."/>
            <person name="Zhu J."/>
            <person name="Weng Q."/>
            <person name="Mu J."/>
            <person name="Lu Y."/>
            <person name="Fan D."/>
            <person name="Liu Y."/>
            <person name="Guan J."/>
            <person name="Zhang Y."/>
            <person name="Yu S."/>
            <person name="Liu X."/>
            <person name="Zhang Y."/>
            <person name="Hong G."/>
            <person name="Han B."/>
            <person name="Choisne N."/>
            <person name="Demange N."/>
            <person name="Orjeda G."/>
            <person name="Samain S."/>
            <person name="Cattolico L."/>
            <person name="Pelletier E."/>
            <person name="Couloux A."/>
            <person name="Segurens B."/>
            <person name="Wincker P."/>
            <person name="D'Hont A."/>
            <person name="Scarpelli C."/>
            <person name="Weissenbach J."/>
            <person name="Salanoubat M."/>
            <person name="Quetier F."/>
            <person name="Yu Y."/>
            <person name="Kim H.R."/>
            <person name="Rambo T."/>
            <person name="Currie J."/>
            <person name="Collura K."/>
            <person name="Luo M."/>
            <person name="Yang T."/>
            <person name="Ammiraju J.S.S."/>
            <person name="Engler F."/>
            <person name="Soderlund C."/>
            <person name="Wing R.A."/>
            <person name="Palmer L.E."/>
            <person name="de la Bastide M."/>
            <person name="Spiegel L."/>
            <person name="Nascimento L."/>
            <person name="Zutavern T."/>
            <person name="O'Shaughnessy A."/>
            <person name="Dike S."/>
            <person name="Dedhia N."/>
            <person name="Preston R."/>
            <person name="Balija V."/>
            <person name="McCombie W.R."/>
            <person name="Chow T."/>
            <person name="Chen H."/>
            <person name="Chung M."/>
            <person name="Chen C."/>
            <person name="Shaw J."/>
            <person name="Wu H."/>
            <person name="Hsiao K."/>
            <person name="Chao Y."/>
            <person name="Chu M."/>
            <person name="Cheng C."/>
            <person name="Hour A."/>
            <person name="Lee P."/>
            <person name="Lin S."/>
            <person name="Lin Y."/>
            <person name="Liou J."/>
            <person name="Liu S."/>
            <person name="Hsing Y."/>
            <person name="Raghuvanshi S."/>
            <person name="Mohanty A."/>
            <person name="Bharti A.K."/>
            <person name="Gaur A."/>
            <person name="Gupta V."/>
            <person name="Kumar D."/>
            <person name="Ravi V."/>
            <person name="Vij S."/>
            <person name="Kapur A."/>
            <person name="Khurana P."/>
            <person name="Khurana P."/>
            <person name="Khurana J.P."/>
            <person name="Tyagi A.K."/>
            <person name="Gaikwad K."/>
            <person name="Singh A."/>
            <person name="Dalal V."/>
            <person name="Srivastava S."/>
            <person name="Dixit A."/>
            <person name="Pal A.K."/>
            <person name="Ghazi I.A."/>
            <person name="Yadav M."/>
            <person name="Pandit A."/>
            <person name="Bhargava A."/>
            <person name="Sureshbabu K."/>
            <person name="Batra K."/>
            <person name="Sharma T.R."/>
            <person name="Mohapatra T."/>
            <person name="Singh N.K."/>
            <person name="Messing J."/>
            <person name="Nelson A.B."/>
            <person name="Fuks G."/>
            <person name="Kavchok S."/>
            <person name="Keizer G."/>
            <person name="Linton E."/>
            <person name="Llaca V."/>
            <person name="Song R."/>
            <person name="Tanyolac B."/>
            <person name="Young S."/>
            <person name="Ho-Il K."/>
            <person name="Hahn J.H."/>
            <person name="Sangsakoo G."/>
            <person name="Vanavichit A."/>
            <person name="de Mattos Luiz.A.T."/>
            <person name="Zimmer P.D."/>
            <person name="Malone G."/>
            <person name="Dellagostin O."/>
            <person name="de Oliveira A.C."/>
            <person name="Bevan M."/>
            <person name="Bancroft I."/>
            <person name="Minx P."/>
            <person name="Cordum H."/>
            <person name="Wilson R."/>
            <person name="Cheng Z."/>
            <person name="Jin W."/>
            <person name="Jiang J."/>
            <person name="Leong S.A."/>
            <person name="Iwama H."/>
            <person name="Gojobori T."/>
            <person name="Itoh T."/>
            <person name="Niimura Y."/>
            <person name="Fujii Y."/>
            <person name="Habara T."/>
            <person name="Sakai H."/>
            <person name="Sato Y."/>
            <person name="Wilson G."/>
            <person name="Kumar K."/>
            <person name="McCouch S."/>
            <person name="Juretic N."/>
            <person name="Hoen D."/>
            <person name="Wright S."/>
            <person name="Bruskiewich R."/>
            <person name="Bureau T."/>
            <person name="Miyao A."/>
            <person name="Hirochika H."/>
            <person name="Nishikawa T."/>
            <person name="Kadowaki K."/>
            <person name="Sugiura M."/>
            <person name="Burr B."/>
            <person name="Sasaki T."/>
        </authorList>
    </citation>
    <scope>NUCLEOTIDE SEQUENCE [LARGE SCALE GENOMIC DNA]</scope>
    <source>
        <strain evidence="3">cv. Nipponbare</strain>
    </source>
</reference>
<gene>
    <name evidence="2" type="primary">OSJNBa0038P21.10</name>
</gene>
<protein>
    <submittedName>
        <fullName evidence="2">OSJNBa0038P21.10 protein</fullName>
    </submittedName>
</protein>
<accession>Q7XKS1</accession>
<dbReference type="PANTHER" id="PTHR11439:SF461">
    <property type="entry name" value="OS10G0432200 PROTEIN"/>
    <property type="match status" value="1"/>
</dbReference>
<organism evidence="2 3">
    <name type="scientific">Oryza sativa subsp. japonica</name>
    <name type="common">Rice</name>
    <dbReference type="NCBI Taxonomy" id="39947"/>
    <lineage>
        <taxon>Eukaryota</taxon>
        <taxon>Viridiplantae</taxon>
        <taxon>Streptophyta</taxon>
        <taxon>Embryophyta</taxon>
        <taxon>Tracheophyta</taxon>
        <taxon>Spermatophyta</taxon>
        <taxon>Magnoliopsida</taxon>
        <taxon>Liliopsida</taxon>
        <taxon>Poales</taxon>
        <taxon>Poaceae</taxon>
        <taxon>BOP clade</taxon>
        <taxon>Oryzoideae</taxon>
        <taxon>Oryzeae</taxon>
        <taxon>Oryzinae</taxon>
        <taxon>Oryza</taxon>
        <taxon>Oryza sativa</taxon>
    </lineage>
</organism>
<sequence length="786" mass="88676">MPSLSGTVSVPRCPVLFDGVNYSHWAQHMSLHMRGQRLWDVLSGELPCPPCPIAPTMSSLASQAIDDDRAKAKEQFNDAMENYQSQFALYKAWLDEDARASALLRILHPLMCLLLPRFIVVNLVSRSLLWMLLRLLLLDTIFVIEWQLAMAEELAALERTCTWDLVPLPSHARPITCKWIYKIKTRSDGTLERYKARLVACGFQQEHGRDYDETFAPVAHMTTVRTLLAIASARHWNISQLDVKNAFLNGELHEEVYMRSPQGYSVPEGMVCCLRCSLYGLKQAPRAWFQRFSSVVLEAGFSTSAHDPALFVHTSPRGCTVLLLYVDDMLITGEDAEFITFVKARLGEQFLMTDLGPLRYFLCIEISSTPEGFHLSQAKYIQDLLDRASLTDQRTVETPMELNLHLSATDGEPLADPTRYRHIVGSLVYLGVTRPDISYSVHILSQFVSAPTQIHYSHLLRVLRYLRGTILRCLFFPRSTSLQLQGYSDATWASDSSDRRSLSAFCVFLGGSLIAWKTKKQTSVSRSSAEAELRAMALLTAEVTWLRWLLEDFGVSVTSPTSLLSDNTCAISIARDPIKHELTKHICVDASYTRTQMGQLLNLACPTGAPARALQCCIGICSWSDGVQISVWFLLPMRMQKVQLHSSPIEMQDLFFSATESVNHRWVRDIQGALSKRAIGDQFDLWDAIQDVELRPEEWDRTIWKMAVDGQFSVSSAYSIHYQNESVLWQTDLANKGSGEGEIIYVVGRKMAMSPSGQSTEERMTSTAGMHALSVWWRMRIIAICL</sequence>
<dbReference type="SUPFAM" id="SSF56672">
    <property type="entry name" value="DNA/RNA polymerases"/>
    <property type="match status" value="1"/>
</dbReference>
<dbReference type="InterPro" id="IPR043502">
    <property type="entry name" value="DNA/RNA_pol_sf"/>
</dbReference>
<feature type="domain" description="Reverse transcriptase Ty1/copia-type" evidence="1">
    <location>
        <begin position="162"/>
        <end position="401"/>
    </location>
</feature>
<reference evidence="3" key="2">
    <citation type="journal article" date="2008" name="Nucleic Acids Res.">
        <title>The rice annotation project database (RAP-DB): 2008 update.</title>
        <authorList>
            <consortium name="The rice annotation project (RAP)"/>
        </authorList>
    </citation>
    <scope>GENOME REANNOTATION</scope>
    <source>
        <strain evidence="3">cv. Nipponbare</strain>
    </source>
</reference>
<dbReference type="Proteomes" id="UP000000763">
    <property type="component" value="Chromosome 4"/>
</dbReference>
<dbReference type="CDD" id="cd09272">
    <property type="entry name" value="RNase_HI_RT_Ty1"/>
    <property type="match status" value="1"/>
</dbReference>
<dbReference type="Pfam" id="PF07727">
    <property type="entry name" value="RVT_2"/>
    <property type="match status" value="1"/>
</dbReference>
<evidence type="ECO:0000259" key="1">
    <source>
        <dbReference type="Pfam" id="PF07727"/>
    </source>
</evidence>
<evidence type="ECO:0000313" key="3">
    <source>
        <dbReference type="Proteomes" id="UP000000763"/>
    </source>
</evidence>
<evidence type="ECO:0000313" key="2">
    <source>
        <dbReference type="EMBL" id="CAE05517.1"/>
    </source>
</evidence>
<dbReference type="EMBL" id="AL731588">
    <property type="protein sequence ID" value="CAE05517.1"/>
    <property type="molecule type" value="Genomic_DNA"/>
</dbReference>
<proteinExistence type="predicted"/>
<dbReference type="AlphaFoldDB" id="Q7XKS1"/>